<organism evidence="1 2">
    <name type="scientific">Pseudodesulfovibrio cashew</name>
    <dbReference type="NCBI Taxonomy" id="2678688"/>
    <lineage>
        <taxon>Bacteria</taxon>
        <taxon>Pseudomonadati</taxon>
        <taxon>Thermodesulfobacteriota</taxon>
        <taxon>Desulfovibrionia</taxon>
        <taxon>Desulfovibrionales</taxon>
        <taxon>Desulfovibrionaceae</taxon>
    </lineage>
</organism>
<reference evidence="1 2" key="1">
    <citation type="submission" date="2019-11" db="EMBL/GenBank/DDBJ databases">
        <authorList>
            <person name="Zheng R.K."/>
            <person name="Sun C.M."/>
        </authorList>
    </citation>
    <scope>NUCLEOTIDE SEQUENCE [LARGE SCALE GENOMIC DNA]</scope>
    <source>
        <strain evidence="1 2">SRB007</strain>
    </source>
</reference>
<accession>A0A6I6JHG8</accession>
<evidence type="ECO:0000313" key="2">
    <source>
        <dbReference type="Proteomes" id="UP000428328"/>
    </source>
</evidence>
<sequence>MTTEITRFEFHPTDKYLSVIVSGQVDAIGPIVKWAREYRDAALKHGLNRILIDYRDMDFQLDYHDLILLADSADAVGYQGMGLRTAALISGEAWKSELDFDTVSSNRSIVFRSFLNRREALDWLLD</sequence>
<dbReference type="EMBL" id="CP046400">
    <property type="protein sequence ID" value="QGY40470.1"/>
    <property type="molecule type" value="Genomic_DNA"/>
</dbReference>
<keyword evidence="2" id="KW-1185">Reference proteome</keyword>
<evidence type="ECO:0000313" key="1">
    <source>
        <dbReference type="EMBL" id="QGY40470.1"/>
    </source>
</evidence>
<dbReference type="AlphaFoldDB" id="A0A6I6JHG8"/>
<evidence type="ECO:0008006" key="3">
    <source>
        <dbReference type="Google" id="ProtNLM"/>
    </source>
</evidence>
<gene>
    <name evidence="1" type="ORF">GM415_10145</name>
</gene>
<protein>
    <recommendedName>
        <fullName evidence="3">STAS/SEC14 domain-containing protein</fullName>
    </recommendedName>
</protein>
<dbReference type="KEGG" id="psel:GM415_10145"/>
<dbReference type="Proteomes" id="UP000428328">
    <property type="component" value="Chromosome"/>
</dbReference>
<dbReference type="RefSeq" id="WP_158947801.1">
    <property type="nucleotide sequence ID" value="NZ_CP046400.1"/>
</dbReference>
<proteinExistence type="predicted"/>
<name>A0A6I6JHG8_9BACT</name>